<feature type="non-terminal residue" evidence="2">
    <location>
        <position position="1"/>
    </location>
</feature>
<dbReference type="AlphaFoldDB" id="Q61163"/>
<dbReference type="MGI" id="MGI:108063">
    <property type="gene designation" value="Siah1b"/>
</dbReference>
<dbReference type="OrthoDB" id="941555at2759"/>
<evidence type="ECO:0000313" key="2">
    <source>
        <dbReference type="EMBL" id="AAB06014.1"/>
    </source>
</evidence>
<name>Q61163_MOUSE</name>
<reference evidence="2" key="1">
    <citation type="journal article" date="1996" name="Proc. Natl. Acad. Sci. U.S.A.">
        <title>Isolation of 10 differentially expressed cDNAs in p53-induced apoptosis: activation of the vertebrate homologue of the Drosophila seven in absentia gene.</title>
        <authorList>
            <person name="Amson R.B."/>
            <person name="Nemani M."/>
            <person name="Roperch J.P."/>
            <person name="Israeli D."/>
            <person name="Bougueleret L."/>
            <person name="Le Gall I."/>
            <person name="Medhioub M."/>
            <person name="Linares-Cruz G."/>
            <person name="Lethrosne F."/>
            <person name="Pasturaud P."/>
            <person name="Piouffre L."/>
            <person name="Prieur S."/>
            <person name="Susini L."/>
            <person name="Alvaro V."/>
            <person name="Millasseau P."/>
            <person name="Guidicelli C."/>
            <person name="Bui H."/>
            <person name="Massart C."/>
            <person name="Cazes L."/>
            <person name="Dufour F."/>
            <person name="Bruzzoni-Giovanelli H."/>
            <person name="Owadi H."/>
            <person name="Hennion C."/>
            <person name="Charpak G."/>
            <person name="Dausset J."/>
            <person name="Calvo F."/>
            <person name="Oren M."/>
            <person name="Cohen D."/>
            <person name="Telerman A."/>
        </authorList>
    </citation>
    <scope>NUCLEOTIDE SEQUENCE</scope>
</reference>
<gene>
    <name evidence="3" type="primary">Siah1b</name>
</gene>
<protein>
    <submittedName>
        <fullName evidence="2">Drosophila seven-in-absentia gene product homolog</fullName>
    </submittedName>
</protein>
<evidence type="ECO:0000313" key="3">
    <source>
        <dbReference type="MGI" id="MGI:108063"/>
    </source>
</evidence>
<organism evidence="2">
    <name type="scientific">Mus musculus</name>
    <name type="common">Mouse</name>
    <dbReference type="NCBI Taxonomy" id="10090"/>
    <lineage>
        <taxon>Eukaryota</taxon>
        <taxon>Metazoa</taxon>
        <taxon>Chordata</taxon>
        <taxon>Craniata</taxon>
        <taxon>Vertebrata</taxon>
        <taxon>Euteleostomi</taxon>
        <taxon>Mammalia</taxon>
        <taxon>Eutheria</taxon>
        <taxon>Euarchontoglires</taxon>
        <taxon>Glires</taxon>
        <taxon>Rodentia</taxon>
        <taxon>Myomorpha</taxon>
        <taxon>Muroidea</taxon>
        <taxon>Muridae</taxon>
        <taxon>Murinae</taxon>
        <taxon>Mus</taxon>
        <taxon>Mus</taxon>
    </lineage>
</organism>
<evidence type="ECO:0000256" key="1">
    <source>
        <dbReference type="SAM" id="SignalP"/>
    </source>
</evidence>
<sequence>FFFFGVGVCLHTCVHVCAWFSFNKPSTCHSPLFSPCESTHSAAVVLVW</sequence>
<dbReference type="EMBL" id="U50958">
    <property type="protein sequence ID" value="AAB06014.1"/>
    <property type="molecule type" value="mRNA"/>
</dbReference>
<keyword evidence="1" id="KW-0732">Signal</keyword>
<dbReference type="AGR" id="MGI:108063"/>
<feature type="signal peptide" evidence="1">
    <location>
        <begin position="1"/>
        <end position="18"/>
    </location>
</feature>
<feature type="non-terminal residue" evidence="2">
    <location>
        <position position="48"/>
    </location>
</feature>
<proteinExistence type="evidence at transcript level"/>
<accession>Q61163</accession>
<feature type="chain" id="PRO_5004265848" evidence="1">
    <location>
        <begin position="19"/>
        <end position="48"/>
    </location>
</feature>